<evidence type="ECO:0000313" key="2">
    <source>
        <dbReference type="Proteomes" id="UP001383192"/>
    </source>
</evidence>
<protein>
    <submittedName>
        <fullName evidence="1">Uncharacterized protein</fullName>
    </submittedName>
</protein>
<dbReference type="EMBL" id="JAYKXP010000353">
    <property type="protein sequence ID" value="KAK7014739.1"/>
    <property type="molecule type" value="Genomic_DNA"/>
</dbReference>
<dbReference type="Proteomes" id="UP001383192">
    <property type="component" value="Unassembled WGS sequence"/>
</dbReference>
<gene>
    <name evidence="1" type="ORF">VNI00_019303</name>
</gene>
<organism evidence="1 2">
    <name type="scientific">Paramarasmius palmivorus</name>
    <dbReference type="NCBI Taxonomy" id="297713"/>
    <lineage>
        <taxon>Eukaryota</taxon>
        <taxon>Fungi</taxon>
        <taxon>Dikarya</taxon>
        <taxon>Basidiomycota</taxon>
        <taxon>Agaricomycotina</taxon>
        <taxon>Agaricomycetes</taxon>
        <taxon>Agaricomycetidae</taxon>
        <taxon>Agaricales</taxon>
        <taxon>Marasmiineae</taxon>
        <taxon>Marasmiaceae</taxon>
        <taxon>Paramarasmius</taxon>
    </lineage>
</organism>
<comment type="caution">
    <text evidence="1">The sequence shown here is derived from an EMBL/GenBank/DDBJ whole genome shotgun (WGS) entry which is preliminary data.</text>
</comment>
<name>A0AAW0AP06_9AGAR</name>
<accession>A0AAW0AP06</accession>
<proteinExistence type="predicted"/>
<sequence>MEAVARLSQSPLPFFDMMDTEKSKPERTVVKTDGGRLRFKFDLRNNRMEPCVDDLHYSFAASLQDTWLSQSSKIFNELNVTDIETERYFTFFAHGSISIYSRSEIGYRDRSIPIQDDQASEEACKPPHVYLFIEPPPLSVMEARTWMGNLYFWSFDEIGESKVSEDECYRWDLPKVWATYCPEFQTWRKDNYAALEEWQVARGFDPKTSDWARSMGYPELEVIGTKRRDRFEEVIDDRPEMPGSWKD</sequence>
<dbReference type="AlphaFoldDB" id="A0AAW0AP06"/>
<evidence type="ECO:0000313" key="1">
    <source>
        <dbReference type="EMBL" id="KAK7014739.1"/>
    </source>
</evidence>
<reference evidence="1 2" key="1">
    <citation type="submission" date="2024-01" db="EMBL/GenBank/DDBJ databases">
        <title>A draft genome for a cacao thread blight-causing isolate of Paramarasmius palmivorus.</title>
        <authorList>
            <person name="Baruah I.K."/>
            <person name="Bukari Y."/>
            <person name="Amoako-Attah I."/>
            <person name="Meinhardt L.W."/>
            <person name="Bailey B.A."/>
            <person name="Cohen S.P."/>
        </authorList>
    </citation>
    <scope>NUCLEOTIDE SEQUENCE [LARGE SCALE GENOMIC DNA]</scope>
    <source>
        <strain evidence="1 2">GH-12</strain>
    </source>
</reference>
<keyword evidence="2" id="KW-1185">Reference proteome</keyword>